<accession>A0ABP6M9M6</accession>
<dbReference type="InterPro" id="IPR007410">
    <property type="entry name" value="LpqE-like"/>
</dbReference>
<dbReference type="Gene3D" id="2.60.40.1890">
    <property type="entry name" value="PCu(A)C copper chaperone"/>
    <property type="match status" value="1"/>
</dbReference>
<evidence type="ECO:0000256" key="1">
    <source>
        <dbReference type="SAM" id="MobiDB-lite"/>
    </source>
</evidence>
<keyword evidence="2" id="KW-0732">Signal</keyword>
<gene>
    <name evidence="3" type="ORF">GCM10010529_29970</name>
</gene>
<dbReference type="InterPro" id="IPR036182">
    <property type="entry name" value="PCuAC_sf"/>
</dbReference>
<dbReference type="PROSITE" id="PS51257">
    <property type="entry name" value="PROKAR_LIPOPROTEIN"/>
    <property type="match status" value="1"/>
</dbReference>
<comment type="caution">
    <text evidence="3">The sequence shown here is derived from an EMBL/GenBank/DDBJ whole genome shotgun (WGS) entry which is preliminary data.</text>
</comment>
<organism evidence="3 4">
    <name type="scientific">Nesterenkonia aethiopica</name>
    <dbReference type="NCBI Taxonomy" id="269144"/>
    <lineage>
        <taxon>Bacteria</taxon>
        <taxon>Bacillati</taxon>
        <taxon>Actinomycetota</taxon>
        <taxon>Actinomycetes</taxon>
        <taxon>Micrococcales</taxon>
        <taxon>Micrococcaceae</taxon>
        <taxon>Nesterenkonia</taxon>
    </lineage>
</organism>
<feature type="region of interest" description="Disordered" evidence="1">
    <location>
        <begin position="156"/>
        <end position="210"/>
    </location>
</feature>
<name>A0ABP6M9M6_9MICC</name>
<sequence>MKNNTPWTLSALIAAGLLALSACAQADLPNDPEIDENPVAEDARIQSEDDDLWVRAADSEMTSLFGTIENLTPEELEIVAAESPAAEVVELHEIVVDEDGQEVMQEIEGGFPIPAEGSLDMEPGGDHLMLIGLHDELLPGEVVEVTLEFTDGTTESIGAIVKDDGGQDEPYDHEDHGHHGDHGDDDDHQGHEDHGSHAHGDDSEEVHGEH</sequence>
<feature type="compositionally biased region" description="Basic and acidic residues" evidence="1">
    <location>
        <begin position="173"/>
        <end position="182"/>
    </location>
</feature>
<evidence type="ECO:0000313" key="4">
    <source>
        <dbReference type="Proteomes" id="UP001500236"/>
    </source>
</evidence>
<dbReference type="PANTHER" id="PTHR36302:SF1">
    <property type="entry name" value="COPPER CHAPERONE PCU(A)C"/>
    <property type="match status" value="1"/>
</dbReference>
<reference evidence="4" key="1">
    <citation type="journal article" date="2019" name="Int. J. Syst. Evol. Microbiol.">
        <title>The Global Catalogue of Microorganisms (GCM) 10K type strain sequencing project: providing services to taxonomists for standard genome sequencing and annotation.</title>
        <authorList>
            <consortium name="The Broad Institute Genomics Platform"/>
            <consortium name="The Broad Institute Genome Sequencing Center for Infectious Disease"/>
            <person name="Wu L."/>
            <person name="Ma J."/>
        </authorList>
    </citation>
    <scope>NUCLEOTIDE SEQUENCE [LARGE SCALE GENOMIC DNA]</scope>
    <source>
        <strain evidence="4">JCM 14309</strain>
    </source>
</reference>
<dbReference type="SUPFAM" id="SSF110087">
    <property type="entry name" value="DR1885-like metal-binding protein"/>
    <property type="match status" value="1"/>
</dbReference>
<dbReference type="Pfam" id="PF04314">
    <property type="entry name" value="PCuAC"/>
    <property type="match status" value="1"/>
</dbReference>
<evidence type="ECO:0000313" key="3">
    <source>
        <dbReference type="EMBL" id="GAA3076425.1"/>
    </source>
</evidence>
<proteinExistence type="predicted"/>
<dbReference type="PANTHER" id="PTHR36302">
    <property type="entry name" value="BLR7088 PROTEIN"/>
    <property type="match status" value="1"/>
</dbReference>
<dbReference type="InterPro" id="IPR058248">
    <property type="entry name" value="Lxx211020-like"/>
</dbReference>
<feature type="compositionally biased region" description="Basic and acidic residues" evidence="1">
    <location>
        <begin position="188"/>
        <end position="210"/>
    </location>
</feature>
<protein>
    <submittedName>
        <fullName evidence="3">Copper chaperone PCu(A)C</fullName>
    </submittedName>
</protein>
<dbReference type="EMBL" id="BAAAVT010000030">
    <property type="protein sequence ID" value="GAA3076425.1"/>
    <property type="molecule type" value="Genomic_DNA"/>
</dbReference>
<feature type="chain" id="PRO_5047240296" evidence="2">
    <location>
        <begin position="27"/>
        <end position="210"/>
    </location>
</feature>
<evidence type="ECO:0000256" key="2">
    <source>
        <dbReference type="SAM" id="SignalP"/>
    </source>
</evidence>
<dbReference type="Proteomes" id="UP001500236">
    <property type="component" value="Unassembled WGS sequence"/>
</dbReference>
<dbReference type="RefSeq" id="WP_344685991.1">
    <property type="nucleotide sequence ID" value="NZ_BAAAVT010000030.1"/>
</dbReference>
<feature type="signal peptide" evidence="2">
    <location>
        <begin position="1"/>
        <end position="26"/>
    </location>
</feature>
<keyword evidence="4" id="KW-1185">Reference proteome</keyword>